<gene>
    <name evidence="1" type="ORF">CEXT_80411</name>
</gene>
<keyword evidence="2" id="KW-1185">Reference proteome</keyword>
<evidence type="ECO:0000313" key="1">
    <source>
        <dbReference type="EMBL" id="GIY47924.1"/>
    </source>
</evidence>
<dbReference type="EMBL" id="BPLR01011649">
    <property type="protein sequence ID" value="GIY47924.1"/>
    <property type="molecule type" value="Genomic_DNA"/>
</dbReference>
<proteinExistence type="predicted"/>
<comment type="caution">
    <text evidence="1">The sequence shown here is derived from an EMBL/GenBank/DDBJ whole genome shotgun (WGS) entry which is preliminary data.</text>
</comment>
<name>A0AAV4TQA1_CAEEX</name>
<accession>A0AAV4TQA1</accession>
<dbReference type="AlphaFoldDB" id="A0AAV4TQA1"/>
<organism evidence="1 2">
    <name type="scientific">Caerostris extrusa</name>
    <name type="common">Bark spider</name>
    <name type="synonym">Caerostris bankana</name>
    <dbReference type="NCBI Taxonomy" id="172846"/>
    <lineage>
        <taxon>Eukaryota</taxon>
        <taxon>Metazoa</taxon>
        <taxon>Ecdysozoa</taxon>
        <taxon>Arthropoda</taxon>
        <taxon>Chelicerata</taxon>
        <taxon>Arachnida</taxon>
        <taxon>Araneae</taxon>
        <taxon>Araneomorphae</taxon>
        <taxon>Entelegynae</taxon>
        <taxon>Araneoidea</taxon>
        <taxon>Araneidae</taxon>
        <taxon>Caerostris</taxon>
    </lineage>
</organism>
<sequence length="148" mass="17263">MLTPRPKNHCLLPPTKTTSHGLMNERRKFWKYSFRVEAPQLHSYDFNHHCGNAKFRHIKDESFVSLHLIQKEPPLSLLSYRPELRKKRIKRKQPVVLIELGNCPHGYVFDGSDEKGIPGMFNFPLLEDIVLPFPSPDLWHATSRYGTT</sequence>
<evidence type="ECO:0000313" key="2">
    <source>
        <dbReference type="Proteomes" id="UP001054945"/>
    </source>
</evidence>
<dbReference type="Proteomes" id="UP001054945">
    <property type="component" value="Unassembled WGS sequence"/>
</dbReference>
<reference evidence="1 2" key="1">
    <citation type="submission" date="2021-06" db="EMBL/GenBank/DDBJ databases">
        <title>Caerostris extrusa draft genome.</title>
        <authorList>
            <person name="Kono N."/>
            <person name="Arakawa K."/>
        </authorList>
    </citation>
    <scope>NUCLEOTIDE SEQUENCE [LARGE SCALE GENOMIC DNA]</scope>
</reference>
<protein>
    <submittedName>
        <fullName evidence="1">Uncharacterized protein</fullName>
    </submittedName>
</protein>